<dbReference type="EMBL" id="JAENGZ010001714">
    <property type="protein sequence ID" value="KAG6946579.1"/>
    <property type="molecule type" value="Genomic_DNA"/>
</dbReference>
<feature type="domain" description="SCP" evidence="2">
    <location>
        <begin position="389"/>
        <end position="506"/>
    </location>
</feature>
<name>A0A8T1TSS5_9STRA</name>
<dbReference type="Proteomes" id="UP000688947">
    <property type="component" value="Unassembled WGS sequence"/>
</dbReference>
<evidence type="ECO:0000256" key="1">
    <source>
        <dbReference type="SAM" id="MobiDB-lite"/>
    </source>
</evidence>
<dbReference type="Pfam" id="PF00188">
    <property type="entry name" value="CAP"/>
    <property type="match status" value="2"/>
</dbReference>
<reference evidence="3" key="1">
    <citation type="submission" date="2021-01" db="EMBL/GenBank/DDBJ databases">
        <title>Phytophthora aleatoria, a newly-described species from Pinus radiata is distinct from Phytophthora cactorum isolates based on comparative genomics.</title>
        <authorList>
            <person name="Mcdougal R."/>
            <person name="Panda P."/>
            <person name="Williams N."/>
            <person name="Studholme D.J."/>
        </authorList>
    </citation>
    <scope>NUCLEOTIDE SEQUENCE</scope>
    <source>
        <strain evidence="3">NZFS 3830</strain>
    </source>
</reference>
<feature type="region of interest" description="Disordered" evidence="1">
    <location>
        <begin position="28"/>
        <end position="49"/>
    </location>
</feature>
<comment type="caution">
    <text evidence="3">The sequence shown here is derived from an EMBL/GenBank/DDBJ whole genome shotgun (WGS) entry which is preliminary data.</text>
</comment>
<dbReference type="VEuPathDB" id="FungiDB:PC110_g20852"/>
<proteinExistence type="predicted"/>
<dbReference type="PANTHER" id="PTHR31157:SF1">
    <property type="entry name" value="SCP DOMAIN-CONTAINING PROTEIN"/>
    <property type="match status" value="1"/>
</dbReference>
<evidence type="ECO:0000313" key="4">
    <source>
        <dbReference type="Proteomes" id="UP000688947"/>
    </source>
</evidence>
<dbReference type="OrthoDB" id="122553at2759"/>
<feature type="domain" description="SCP" evidence="2">
    <location>
        <begin position="2"/>
        <end position="119"/>
    </location>
</feature>
<feature type="compositionally biased region" description="Acidic residues" evidence="1">
    <location>
        <begin position="533"/>
        <end position="545"/>
    </location>
</feature>
<dbReference type="PANTHER" id="PTHR31157">
    <property type="entry name" value="SCP DOMAIN-CONTAINING PROTEIN"/>
    <property type="match status" value="1"/>
</dbReference>
<evidence type="ECO:0000259" key="2">
    <source>
        <dbReference type="Pfam" id="PF00188"/>
    </source>
</evidence>
<dbReference type="InterPro" id="IPR014044">
    <property type="entry name" value="CAP_dom"/>
</dbReference>
<evidence type="ECO:0000313" key="3">
    <source>
        <dbReference type="EMBL" id="KAG6946579.1"/>
    </source>
</evidence>
<feature type="compositionally biased region" description="Low complexity" evidence="1">
    <location>
        <begin position="557"/>
        <end position="568"/>
    </location>
</feature>
<dbReference type="CDD" id="cd05379">
    <property type="entry name" value="CAP_bacterial"/>
    <property type="match status" value="2"/>
</dbReference>
<organism evidence="3 4">
    <name type="scientific">Phytophthora cactorum</name>
    <dbReference type="NCBI Taxonomy" id="29920"/>
    <lineage>
        <taxon>Eukaryota</taxon>
        <taxon>Sar</taxon>
        <taxon>Stramenopiles</taxon>
        <taxon>Oomycota</taxon>
        <taxon>Peronosporomycetes</taxon>
        <taxon>Peronosporales</taxon>
        <taxon>Peronosporaceae</taxon>
        <taxon>Phytophthora</taxon>
    </lineage>
</organism>
<dbReference type="VEuPathDB" id="FungiDB:PC110_g20851"/>
<dbReference type="AlphaFoldDB" id="A0A8T1TSS5"/>
<feature type="region of interest" description="Disordered" evidence="1">
    <location>
        <begin position="510"/>
        <end position="617"/>
    </location>
</feature>
<sequence>MLARVNQERAAHGLPALCTNKKLQNAAQGHSDDQAANNYMDHTGTDGTSVSERITRSGYDWSAVAENVAAGQPDVDSVMENWMNSPGHRENILGDYTMFGCAYAHNTDTTYQHYWTQDFGTGDAEECDGGNVASEVQGTADEETPVETDTTSVDEPVTIKSLTTEDSYSHVQETDAPCTDAPIEETYATHTDPPVVVVDPLPYGSETPVVETEAPCTDAPVVVVDPLPYGSHEAETPIVGYEETEAPCTDAPVVVVDPLPYGSHEAETPIVGYEETEAPCTDAPVVVVDPLPYGSHEDETPIAIVDPPEAFADGHETDAPVVEQPEETPVVVVDPPENSTMMIISKTSSAVLLLFAAANGVSEAANLRQAQRSLGAMYSQSNDFLSEMLACVNKERAAEGLPPVCGNKKLQSSSQRHSDDMAQNNYMAHDGADGSTMSQRITDAGYKWSAVGENVAAGQEDVQAVMDAWMHSPEHRSNIMGEYTMLGVSYAYNDNSEYKHYWTQDFGKGDTEACDSDSDNQDQSPDQEQVAQNEDDVQDESDNEETPVPKTAAYVTEAPEAEVPCPEEQSGKVQGATGTKKEVPVQDTTPVPEAQRSAEDPEVPGKVSAVNDCDPKF</sequence>
<gene>
    <name evidence="3" type="ORF">JG687_00016620</name>
</gene>
<accession>A0A8T1TSS5</accession>
<protein>
    <recommendedName>
        <fullName evidence="2">SCP domain-containing protein</fullName>
    </recommendedName>
</protein>